<dbReference type="SUPFAM" id="SSF49879">
    <property type="entry name" value="SMAD/FHA domain"/>
    <property type="match status" value="1"/>
</dbReference>
<evidence type="ECO:0000313" key="3">
    <source>
        <dbReference type="EMBL" id="VAX38031.1"/>
    </source>
</evidence>
<dbReference type="SMART" id="SM00240">
    <property type="entry name" value="FHA"/>
    <property type="match status" value="1"/>
</dbReference>
<feature type="compositionally biased region" description="Polar residues" evidence="1">
    <location>
        <begin position="112"/>
        <end position="124"/>
    </location>
</feature>
<evidence type="ECO:0000259" key="2">
    <source>
        <dbReference type="PROSITE" id="PS50006"/>
    </source>
</evidence>
<feature type="domain" description="FHA" evidence="2">
    <location>
        <begin position="25"/>
        <end position="74"/>
    </location>
</feature>
<reference evidence="3" key="1">
    <citation type="submission" date="2018-06" db="EMBL/GenBank/DDBJ databases">
        <authorList>
            <person name="Zhirakovskaya E."/>
        </authorList>
    </citation>
    <scope>NUCLEOTIDE SEQUENCE</scope>
</reference>
<dbReference type="AlphaFoldDB" id="A0A3B1DGL5"/>
<dbReference type="Gene3D" id="2.60.200.20">
    <property type="match status" value="1"/>
</dbReference>
<dbReference type="InterPro" id="IPR050923">
    <property type="entry name" value="Cell_Proc_Reg/RNA_Proc"/>
</dbReference>
<dbReference type="Pfam" id="PF00498">
    <property type="entry name" value="FHA"/>
    <property type="match status" value="1"/>
</dbReference>
<protein>
    <recommendedName>
        <fullName evidence="2">FHA domain-containing protein</fullName>
    </recommendedName>
</protein>
<dbReference type="InterPro" id="IPR000253">
    <property type="entry name" value="FHA_dom"/>
</dbReference>
<gene>
    <name evidence="3" type="ORF">MNBD_PLANCTO02-2691</name>
</gene>
<accession>A0A3B1DGL5</accession>
<dbReference type="InterPro" id="IPR008984">
    <property type="entry name" value="SMAD_FHA_dom_sf"/>
</dbReference>
<dbReference type="CDD" id="cd00060">
    <property type="entry name" value="FHA"/>
    <property type="match status" value="1"/>
</dbReference>
<organism evidence="3">
    <name type="scientific">hydrothermal vent metagenome</name>
    <dbReference type="NCBI Taxonomy" id="652676"/>
    <lineage>
        <taxon>unclassified sequences</taxon>
        <taxon>metagenomes</taxon>
        <taxon>ecological metagenomes</taxon>
    </lineage>
</organism>
<proteinExistence type="predicted"/>
<dbReference type="PROSITE" id="PS50006">
    <property type="entry name" value="FHA_DOMAIN"/>
    <property type="match status" value="1"/>
</dbReference>
<feature type="region of interest" description="Disordered" evidence="1">
    <location>
        <begin position="105"/>
        <end position="127"/>
    </location>
</feature>
<name>A0A3B1DGL5_9ZZZZ</name>
<dbReference type="PANTHER" id="PTHR23308">
    <property type="entry name" value="NUCLEAR INHIBITOR OF PROTEIN PHOSPHATASE-1"/>
    <property type="match status" value="1"/>
</dbReference>
<sequence>MTVVTLQVLEGLERGRTLYNLTPPITIGREDDNDVRLNDERVSRFHVKIQEDSGRLILTDLQSTNGTQVNGHPVQMRVLQVGDQLLIGRCLVLFGSAEEITNRAIERRQQEDSNPSDPTLSVSGDSVYEESLKDENDLLSAAFHNLQEEDFPELFPLGRPESPINLSAIQRAQISDILAFIHDQIRSVILAGAENKSSRLKPDGTYNVTWEGWQQLLALEMHMASYLKRIAEPD</sequence>
<evidence type="ECO:0000256" key="1">
    <source>
        <dbReference type="SAM" id="MobiDB-lite"/>
    </source>
</evidence>
<dbReference type="EMBL" id="UOGL01000159">
    <property type="protein sequence ID" value="VAX38031.1"/>
    <property type="molecule type" value="Genomic_DNA"/>
</dbReference>